<evidence type="ECO:0000313" key="2">
    <source>
        <dbReference type="EMBL" id="BBQ05387.1"/>
    </source>
</evidence>
<organism evidence="2">
    <name type="scientific">Leucocryptos marina</name>
    <name type="common">Marine flagellate</name>
    <name type="synonym">Bodo marinus</name>
    <dbReference type="NCBI Taxonomy" id="299206"/>
    <lineage>
        <taxon>Eukaryota</taxon>
        <taxon>Cryptophyceae</taxon>
        <taxon>Kathablepharidacea</taxon>
        <taxon>Katablepharidaceae</taxon>
        <taxon>Leucocryptos</taxon>
    </lineage>
</organism>
<dbReference type="Pfam" id="PF00318">
    <property type="entry name" value="Ribosomal_S2"/>
    <property type="match status" value="1"/>
</dbReference>
<accession>A0A679EJU5</accession>
<dbReference type="GeneID" id="43959818"/>
<dbReference type="SUPFAM" id="SSF52313">
    <property type="entry name" value="Ribosomal protein S2"/>
    <property type="match status" value="1"/>
</dbReference>
<protein>
    <submittedName>
        <fullName evidence="2">30S ribosomal protein S2</fullName>
    </submittedName>
</protein>
<dbReference type="GO" id="GO:0005840">
    <property type="term" value="C:ribosome"/>
    <property type="evidence" value="ECO:0007669"/>
    <property type="project" value="UniProtKB-KW"/>
</dbReference>
<dbReference type="RefSeq" id="YP_009730057.1">
    <property type="nucleotide sequence ID" value="NC_045933.1"/>
</dbReference>
<dbReference type="Gene3D" id="3.40.50.10490">
    <property type="entry name" value="Glucose-6-phosphate isomerase like protein, domain 1"/>
    <property type="match status" value="1"/>
</dbReference>
<dbReference type="GO" id="GO:0006412">
    <property type="term" value="P:translation"/>
    <property type="evidence" value="ECO:0007669"/>
    <property type="project" value="InterPro"/>
</dbReference>
<dbReference type="AlphaFoldDB" id="A0A679EJU5"/>
<dbReference type="InterPro" id="IPR023591">
    <property type="entry name" value="Ribosomal_uS2_flav_dom_sf"/>
</dbReference>
<keyword evidence="2" id="KW-0687">Ribonucleoprotein</keyword>
<comment type="similarity">
    <text evidence="1">Belongs to the universal ribosomal protein uS2 family.</text>
</comment>
<keyword evidence="2" id="KW-0689">Ribosomal protein</keyword>
<dbReference type="PRINTS" id="PR00395">
    <property type="entry name" value="RIBOSOMALS2"/>
</dbReference>
<proteinExistence type="inferred from homology"/>
<gene>
    <name evidence="2" type="primary">rps2</name>
</gene>
<geneLocation type="mitochondrion" evidence="2"/>
<reference evidence="2" key="1">
    <citation type="submission" date="2019-12" db="EMBL/GenBank/DDBJ databases">
        <title>Mitochondrial genomes of Hemiarma marina and Leucocryptos marina revised the evolution of cytochrome c maturation in Cryptista.</title>
        <authorList>
            <person name="Nishimura Y."/>
            <person name="Kume K."/>
            <person name="Sonehara K."/>
            <person name="Tanifuji G."/>
            <person name="Shiratori T."/>
            <person name="Ishida K."/>
            <person name="Hashimoto T."/>
            <person name="Inagaki Y."/>
            <person name="Ohkuma M."/>
        </authorList>
    </citation>
    <scope>NUCLEOTIDE SEQUENCE</scope>
    <source>
        <strain evidence="2">NIES-1335</strain>
    </source>
</reference>
<dbReference type="GO" id="GO:0003735">
    <property type="term" value="F:structural constituent of ribosome"/>
    <property type="evidence" value="ECO:0007669"/>
    <property type="project" value="InterPro"/>
</dbReference>
<dbReference type="InterPro" id="IPR001865">
    <property type="entry name" value="Ribosomal_uS2"/>
</dbReference>
<dbReference type="EMBL" id="LC515368">
    <property type="protein sequence ID" value="BBQ05387.1"/>
    <property type="molecule type" value="Genomic_DNA"/>
</dbReference>
<name>A0A679EJU5_LEUMA</name>
<evidence type="ECO:0000256" key="1">
    <source>
        <dbReference type="ARBA" id="ARBA00006242"/>
    </source>
</evidence>
<keyword evidence="2" id="KW-0496">Mitochondrion</keyword>
<sequence>MKKIVDILYEHDCHYVSTKFSWNKNLSTFLYCEYLFSFYLDLRFSSFFLQQYLKFLKYLASGGLHFYFVTHHKVYGQDYLNQMSNKLLLNANTVTLKQGNWFPGTLTNWKFSKDLKSKQFLSKSGELNFQSFPSVVVIFDTPKDNYALSEVLKIDAVSCVFADSSFKLGSNFIEVIPLTVNFSYKKVIQFLYDLSIESIIEGDISLFRSFCRSKYKCK</sequence>